<evidence type="ECO:0000259" key="1">
    <source>
        <dbReference type="Pfam" id="PF13529"/>
    </source>
</evidence>
<dbReference type="Gene3D" id="1.25.40.10">
    <property type="entry name" value="Tetratricopeptide repeat domain"/>
    <property type="match status" value="1"/>
</dbReference>
<dbReference type="Proteomes" id="UP000289555">
    <property type="component" value="Chromosome"/>
</dbReference>
<dbReference type="Gene3D" id="3.90.70.10">
    <property type="entry name" value="Cysteine proteinases"/>
    <property type="match status" value="1"/>
</dbReference>
<dbReference type="CDD" id="cd02549">
    <property type="entry name" value="Peptidase_C39A"/>
    <property type="match status" value="1"/>
</dbReference>
<organism evidence="2 3">
    <name type="scientific">Vreelandella olivaria</name>
    <dbReference type="NCBI Taxonomy" id="390919"/>
    <lineage>
        <taxon>Bacteria</taxon>
        <taxon>Pseudomonadati</taxon>
        <taxon>Pseudomonadota</taxon>
        <taxon>Gammaproteobacteria</taxon>
        <taxon>Oceanospirillales</taxon>
        <taxon>Halomonadaceae</taxon>
        <taxon>Vreelandella</taxon>
    </lineage>
</organism>
<dbReference type="EMBL" id="AP019416">
    <property type="protein sequence ID" value="BBI51456.1"/>
    <property type="molecule type" value="Genomic_DNA"/>
</dbReference>
<feature type="domain" description="Peptidase C39-like" evidence="1">
    <location>
        <begin position="45"/>
        <end position="151"/>
    </location>
</feature>
<dbReference type="InterPro" id="IPR039564">
    <property type="entry name" value="Peptidase_C39-like"/>
</dbReference>
<protein>
    <recommendedName>
        <fullName evidence="1">Peptidase C39-like domain-containing protein</fullName>
    </recommendedName>
</protein>
<dbReference type="InterPro" id="IPR019734">
    <property type="entry name" value="TPR_rpt"/>
</dbReference>
<proteinExistence type="predicted"/>
<dbReference type="SMART" id="SM00028">
    <property type="entry name" value="TPR"/>
    <property type="match status" value="2"/>
</dbReference>
<evidence type="ECO:0000313" key="2">
    <source>
        <dbReference type="EMBL" id="BBI51456.1"/>
    </source>
</evidence>
<dbReference type="InterPro" id="IPR039563">
    <property type="entry name" value="Peptidase_C39_single_dom"/>
</dbReference>
<dbReference type="SUPFAM" id="SSF48452">
    <property type="entry name" value="TPR-like"/>
    <property type="match status" value="1"/>
</dbReference>
<dbReference type="InterPro" id="IPR011990">
    <property type="entry name" value="TPR-like_helical_dom_sf"/>
</dbReference>
<reference evidence="3" key="1">
    <citation type="journal article" date="2019" name="Microbiol. Resour. Announc.">
        <title>Complete Genome Sequence of Halomonas olivaria, a Moderately Halophilic Bacterium Isolated from Olive Processing Effluents, Obtained by Nanopore Sequencing.</title>
        <authorList>
            <person name="Nagata S."/>
            <person name="Ii K.M."/>
            <person name="Tsukimi T."/>
            <person name="Miura M.C."/>
            <person name="Galipon J."/>
            <person name="Arakawa K."/>
        </authorList>
    </citation>
    <scope>NUCLEOTIDE SEQUENCE [LARGE SCALE GENOMIC DNA]</scope>
    <source>
        <strain evidence="3">TYRC17</strain>
    </source>
</reference>
<name>A0ABN5WX29_9GAMM</name>
<gene>
    <name evidence="2" type="ORF">HORIV_38770</name>
</gene>
<dbReference type="Pfam" id="PF13432">
    <property type="entry name" value="TPR_16"/>
    <property type="match status" value="1"/>
</dbReference>
<evidence type="ECO:0000313" key="3">
    <source>
        <dbReference type="Proteomes" id="UP000289555"/>
    </source>
</evidence>
<dbReference type="Pfam" id="PF13529">
    <property type="entry name" value="Peptidase_C39_2"/>
    <property type="match status" value="1"/>
</dbReference>
<dbReference type="NCBIfam" id="NF033920">
    <property type="entry name" value="C39_PA2778_fam"/>
    <property type="match status" value="1"/>
</dbReference>
<accession>A0ABN5WX29</accession>
<sequence length="337" mass="36915">MTYLLTNARFAGVFIMLLLLSGCARNPVLLQSTYQALPPHTEITSVPFYAQTEYQCGPATLAMVLNHQGVDTGVDELISQVFLPGRDGSVQPEMLATVRRHERLAFPIRGTMDALLNHLAAGDPVVVMQNLSLPIYPMWHYAVAIGYDLPSETLILRSGEIERHTLSFSRFDATWARTERWGFVVAEPGTLPAGISARNALEAISAYEEVHGSRATLSSWQAFVARHPANAIGQFALGNAFYADQQPDNARKAFERATELDEAMGAAWLNLGLLLLQSESPDAAREALTQAASLEGSWQEKSALSPRLLIKPLKSITKLDINNNEHNYDAAISKVVG</sequence>
<keyword evidence="3" id="KW-1185">Reference proteome</keyword>